<dbReference type="Gene3D" id="2.60.120.10">
    <property type="entry name" value="Jelly Rolls"/>
    <property type="match status" value="1"/>
</dbReference>
<dbReference type="InterPro" id="IPR014710">
    <property type="entry name" value="RmlC-like_jellyroll"/>
</dbReference>
<dbReference type="InterPro" id="IPR011051">
    <property type="entry name" value="RmlC_Cupin_sf"/>
</dbReference>
<comment type="caution">
    <text evidence="3">The sequence shown here is derived from an EMBL/GenBank/DDBJ whole genome shotgun (WGS) entry which is preliminary data.</text>
</comment>
<feature type="domain" description="AraC-type arabinose-binding/dimerisation" evidence="2">
    <location>
        <begin position="16"/>
        <end position="69"/>
    </location>
</feature>
<proteinExistence type="predicted"/>
<reference evidence="3 4" key="1">
    <citation type="submission" date="2021-03" db="EMBL/GenBank/DDBJ databases">
        <title>Aliifodinibius sp. nov., a new bacterium isolated from saline soil.</title>
        <authorList>
            <person name="Galisteo C."/>
            <person name="De La Haba R."/>
            <person name="Sanchez-Porro C."/>
            <person name="Ventosa A."/>
        </authorList>
    </citation>
    <scope>NUCLEOTIDE SEQUENCE [LARGE SCALE GENOMIC DNA]</scope>
    <source>
        <strain evidence="3 4">1BSP15-2V2</strain>
    </source>
</reference>
<evidence type="ECO:0000313" key="4">
    <source>
        <dbReference type="Proteomes" id="UP001207918"/>
    </source>
</evidence>
<evidence type="ECO:0000313" key="3">
    <source>
        <dbReference type="EMBL" id="MCW9705554.1"/>
    </source>
</evidence>
<dbReference type="EMBL" id="JAGGJA010000001">
    <property type="protein sequence ID" value="MCW9705554.1"/>
    <property type="molecule type" value="Genomic_DNA"/>
</dbReference>
<accession>A0ABT3PI14</accession>
<gene>
    <name evidence="3" type="ORF">J6I44_01745</name>
</gene>
<keyword evidence="1" id="KW-0238">DNA-binding</keyword>
<dbReference type="Pfam" id="PF02311">
    <property type="entry name" value="AraC_binding"/>
    <property type="match status" value="1"/>
</dbReference>
<evidence type="ECO:0000259" key="2">
    <source>
        <dbReference type="Pfam" id="PF02311"/>
    </source>
</evidence>
<protein>
    <submittedName>
        <fullName evidence="3">AraC family ligand binding domain-containing protein</fullName>
    </submittedName>
</protein>
<organism evidence="3 4">
    <name type="scientific">Fodinibius salsisoli</name>
    <dbReference type="NCBI Taxonomy" id="2820877"/>
    <lineage>
        <taxon>Bacteria</taxon>
        <taxon>Pseudomonadati</taxon>
        <taxon>Balneolota</taxon>
        <taxon>Balneolia</taxon>
        <taxon>Balneolales</taxon>
        <taxon>Balneolaceae</taxon>
        <taxon>Fodinibius</taxon>
    </lineage>
</organism>
<sequence>MKRYVQFDPFIIEDFETDNWDHPKHRHNHFEIIFIMYGSGKHIVDEHKMDYTSGDLFLLRPEDFHEFKVD</sequence>
<keyword evidence="4" id="KW-1185">Reference proteome</keyword>
<dbReference type="InterPro" id="IPR003313">
    <property type="entry name" value="AraC-bd"/>
</dbReference>
<dbReference type="SUPFAM" id="SSF51182">
    <property type="entry name" value="RmlC-like cupins"/>
    <property type="match status" value="1"/>
</dbReference>
<evidence type="ECO:0000256" key="1">
    <source>
        <dbReference type="ARBA" id="ARBA00023125"/>
    </source>
</evidence>
<dbReference type="Proteomes" id="UP001207918">
    <property type="component" value="Unassembled WGS sequence"/>
</dbReference>
<name>A0ABT3PI14_9BACT</name>
<dbReference type="RefSeq" id="WP_265764218.1">
    <property type="nucleotide sequence ID" value="NZ_JAGGJA010000001.1"/>
</dbReference>